<dbReference type="Proteomes" id="UP000095767">
    <property type="component" value="Unassembled WGS sequence"/>
</dbReference>
<dbReference type="SMART" id="SM00717">
    <property type="entry name" value="SANT"/>
    <property type="match status" value="1"/>
</dbReference>
<evidence type="ECO:0000259" key="1">
    <source>
        <dbReference type="SMART" id="SM00717"/>
    </source>
</evidence>
<keyword evidence="3" id="KW-1185">Reference proteome</keyword>
<dbReference type="AlphaFoldDB" id="A0A1E5V159"/>
<dbReference type="EMBL" id="LWDX02055336">
    <property type="protein sequence ID" value="OEL18879.1"/>
    <property type="molecule type" value="Genomic_DNA"/>
</dbReference>
<dbReference type="OrthoDB" id="1908944at2759"/>
<sequence length="513" mass="57250">MLFTHEKNADQFDLLSYGNLRELDATGNSEESSFGNGCKDRSSISPENFSFSWLPVENCQSATLDHDKRPLSDVKPCQVACKRPKQTDDNTWLYSFEECTFTSEVEISASALAHELVKTKQPDHIPASNGATTCSVSSNIPCPNREQSAGVENLHLPDWVTSFPGYFEDCRTVAGYNLENDNDLPAHEHLPRKGVPIGPEHQADIPDWRPRVSVSVPGGSGCCTDLDCSSISTSEPVSSGYDCESDKWIRDCVIPISSCSSPVDWIGDRKIDCDCSDEGSVRCAKQHIIESRESLKMSLGQDKFRELGLCEMGEDIAQRWTDEEEKLFQRVVFSNPVSLGKNFWDHLPHAFPSKTSKDLVSYYFNVFMLRKRAQQNRSDLLRVDSDDDELHGESPVAVHEEEDSAVESSKHEHFINNSLPIEDDHKEYEGEQITGPSFHGEANENAIECRHLPNQMPLCSNAENIAQNVYNRDGLRASFEGQQNGAHAPKVVQCAEFSLNDAPRNLRNQGASV</sequence>
<dbReference type="PANTHER" id="PTHR46872">
    <property type="entry name" value="DNA BINDING PROTEIN"/>
    <property type="match status" value="1"/>
</dbReference>
<name>A0A1E5V159_9POAL</name>
<dbReference type="STRING" id="888268.A0A1E5V159"/>
<dbReference type="PANTHER" id="PTHR46872:SF18">
    <property type="entry name" value="OS03G0425800 PROTEIN"/>
    <property type="match status" value="1"/>
</dbReference>
<feature type="domain" description="Myb-like" evidence="1">
    <location>
        <begin position="316"/>
        <end position="369"/>
    </location>
</feature>
<proteinExistence type="predicted"/>
<dbReference type="InterPro" id="IPR001005">
    <property type="entry name" value="SANT/Myb"/>
</dbReference>
<dbReference type="CDD" id="cd00167">
    <property type="entry name" value="SANT"/>
    <property type="match status" value="1"/>
</dbReference>
<comment type="caution">
    <text evidence="2">The sequence shown here is derived from an EMBL/GenBank/DDBJ whole genome shotgun (WGS) entry which is preliminary data.</text>
</comment>
<gene>
    <name evidence="2" type="ORF">BAE44_0020103</name>
</gene>
<organism evidence="2 3">
    <name type="scientific">Dichanthelium oligosanthes</name>
    <dbReference type="NCBI Taxonomy" id="888268"/>
    <lineage>
        <taxon>Eukaryota</taxon>
        <taxon>Viridiplantae</taxon>
        <taxon>Streptophyta</taxon>
        <taxon>Embryophyta</taxon>
        <taxon>Tracheophyta</taxon>
        <taxon>Spermatophyta</taxon>
        <taxon>Magnoliopsida</taxon>
        <taxon>Liliopsida</taxon>
        <taxon>Poales</taxon>
        <taxon>Poaceae</taxon>
        <taxon>PACMAD clade</taxon>
        <taxon>Panicoideae</taxon>
        <taxon>Panicodae</taxon>
        <taxon>Paniceae</taxon>
        <taxon>Dichantheliinae</taxon>
        <taxon>Dichanthelium</taxon>
    </lineage>
</organism>
<reference evidence="2 3" key="1">
    <citation type="submission" date="2016-09" db="EMBL/GenBank/DDBJ databases">
        <title>The draft genome of Dichanthelium oligosanthes: A C3 panicoid grass species.</title>
        <authorList>
            <person name="Studer A.J."/>
            <person name="Schnable J.C."/>
            <person name="Brutnell T.P."/>
        </authorList>
    </citation>
    <scope>NUCLEOTIDE SEQUENCE [LARGE SCALE GENOMIC DNA]</scope>
    <source>
        <strain evidence="3">cv. Kellogg 1175</strain>
        <tissue evidence="2">Leaf</tissue>
    </source>
</reference>
<evidence type="ECO:0000313" key="2">
    <source>
        <dbReference type="EMBL" id="OEL18879.1"/>
    </source>
</evidence>
<protein>
    <recommendedName>
        <fullName evidence="1">Myb-like domain-containing protein</fullName>
    </recommendedName>
</protein>
<evidence type="ECO:0000313" key="3">
    <source>
        <dbReference type="Proteomes" id="UP000095767"/>
    </source>
</evidence>
<accession>A0A1E5V159</accession>